<sequence>MYIPILRPRNADGVGPTGRLADISASSPPPPFVSSSSNPSAHVAQVVKAVLKARRIAVVCGAGISVQAGIPDFRSQDGLFQTLRKDNPSLASGKDLFDVSVFNNIDALEYKSGLSFGVPELDDKRCRPKCKVKEKGNSSSSPVSCLPSPPAETPRCIPLHGTLQTMHCQVCIHTFPLEDHLPDLAAGTPPFCPECTALEETRQLVGKRSRGVGKLRPSVVLYNEEHKDGEEVGEVVRRDLMGHPKGRGRSGADLLLVVGTSLKIPGTKRIVREFSKAVHSRPSGSPNSISTPVSDDDPPIKTVYLNLDFPVPVREWEGVFDVWLQGDIQTFAEMVQDELRKEAKAKAMAEERKRKRIEALQDAAGTTTADPDSSPQKKRRVDSLLTPARSRKSESETGLVSPPPSSRRGSASCTKSASRPKPSVSKRIKNGVVSVILRIPPRSMSFPLPSPRRRLIPEVYISTRPPTSVLRNDQLSCSPLTPASTPPAVDRRNPGVGGTDVELVRSEIPSSPLTEIDHEDSDVDVIDDADTLPVLSGALLRTAQFGLRGGSDT</sequence>
<feature type="compositionally biased region" description="Polar residues" evidence="7">
    <location>
        <begin position="364"/>
        <end position="374"/>
    </location>
</feature>
<comment type="subcellular location">
    <subcellularLocation>
        <location evidence="1">Mitochondrion</location>
    </subcellularLocation>
</comment>
<feature type="active site" description="Proton acceptor" evidence="6">
    <location>
        <position position="160"/>
    </location>
</feature>
<name>A0A4V3XFX6_9AGAM</name>
<gene>
    <name evidence="9" type="ORF">EW146_g1883</name>
</gene>
<dbReference type="InterPro" id="IPR003000">
    <property type="entry name" value="Sirtuin"/>
</dbReference>
<feature type="region of interest" description="Disordered" evidence="7">
    <location>
        <begin position="276"/>
        <end position="297"/>
    </location>
</feature>
<dbReference type="PANTHER" id="PTHR11085">
    <property type="entry name" value="NAD-DEPENDENT PROTEIN DEACYLASE SIRTUIN-5, MITOCHONDRIAL-RELATED"/>
    <property type="match status" value="1"/>
</dbReference>
<proteinExistence type="inferred from homology"/>
<feature type="binding site" evidence="6">
    <location>
        <position position="168"/>
    </location>
    <ligand>
        <name>Zn(2+)</name>
        <dbReference type="ChEBI" id="CHEBI:29105"/>
    </ligand>
</feature>
<evidence type="ECO:0000256" key="1">
    <source>
        <dbReference type="ARBA" id="ARBA00004173"/>
    </source>
</evidence>
<dbReference type="PROSITE" id="PS50305">
    <property type="entry name" value="SIRTUIN"/>
    <property type="match status" value="1"/>
</dbReference>
<evidence type="ECO:0000313" key="10">
    <source>
        <dbReference type="Proteomes" id="UP000310158"/>
    </source>
</evidence>
<reference evidence="9 10" key="1">
    <citation type="submission" date="2019-02" db="EMBL/GenBank/DDBJ databases">
        <title>Genome sequencing of the rare red list fungi Bondarzewia mesenterica.</title>
        <authorList>
            <person name="Buettner E."/>
            <person name="Kellner H."/>
        </authorList>
    </citation>
    <scope>NUCLEOTIDE SEQUENCE [LARGE SCALE GENOMIC DNA]</scope>
    <source>
        <strain evidence="9 10">DSM 108281</strain>
    </source>
</reference>
<organism evidence="9 10">
    <name type="scientific">Bondarzewia mesenterica</name>
    <dbReference type="NCBI Taxonomy" id="1095465"/>
    <lineage>
        <taxon>Eukaryota</taxon>
        <taxon>Fungi</taxon>
        <taxon>Dikarya</taxon>
        <taxon>Basidiomycota</taxon>
        <taxon>Agaricomycotina</taxon>
        <taxon>Agaricomycetes</taxon>
        <taxon>Russulales</taxon>
        <taxon>Bondarzewiaceae</taxon>
        <taxon>Bondarzewia</taxon>
    </lineage>
</organism>
<dbReference type="Proteomes" id="UP000310158">
    <property type="component" value="Unassembled WGS sequence"/>
</dbReference>
<dbReference type="GO" id="GO:0005739">
    <property type="term" value="C:mitochondrion"/>
    <property type="evidence" value="ECO:0007669"/>
    <property type="project" value="UniProtKB-SubCell"/>
</dbReference>
<accession>A0A4V3XFX6</accession>
<dbReference type="GO" id="GO:0017136">
    <property type="term" value="F:histone deacetylase activity, NAD-dependent"/>
    <property type="evidence" value="ECO:0007669"/>
    <property type="project" value="TreeGrafter"/>
</dbReference>
<dbReference type="EMBL" id="SGPL01000051">
    <property type="protein sequence ID" value="THH19233.1"/>
    <property type="molecule type" value="Genomic_DNA"/>
</dbReference>
<evidence type="ECO:0000256" key="6">
    <source>
        <dbReference type="PROSITE-ProRule" id="PRU00236"/>
    </source>
</evidence>
<dbReference type="PANTHER" id="PTHR11085:SF15">
    <property type="entry name" value="NAD-DEPENDENT HISTONE DEACETYLASE HST4"/>
    <property type="match status" value="1"/>
</dbReference>
<dbReference type="InterPro" id="IPR029035">
    <property type="entry name" value="DHS-like_NAD/FAD-binding_dom"/>
</dbReference>
<feature type="domain" description="Deacetylase sirtuin-type" evidence="8">
    <location>
        <begin position="36"/>
        <end position="342"/>
    </location>
</feature>
<evidence type="ECO:0000313" key="9">
    <source>
        <dbReference type="EMBL" id="THH19233.1"/>
    </source>
</evidence>
<dbReference type="GO" id="GO:0000122">
    <property type="term" value="P:negative regulation of transcription by RNA polymerase II"/>
    <property type="evidence" value="ECO:0007669"/>
    <property type="project" value="TreeGrafter"/>
</dbReference>
<dbReference type="GO" id="GO:1990414">
    <property type="term" value="P:replication-born double-strand break repair via sister chromatid exchange"/>
    <property type="evidence" value="ECO:0007669"/>
    <property type="project" value="TreeGrafter"/>
</dbReference>
<feature type="binding site" evidence="6">
    <location>
        <position position="171"/>
    </location>
    <ligand>
        <name>Zn(2+)</name>
        <dbReference type="ChEBI" id="CHEBI:29105"/>
    </ligand>
</feature>
<feature type="region of interest" description="Disordered" evidence="7">
    <location>
        <begin position="1"/>
        <end position="38"/>
    </location>
</feature>
<dbReference type="SUPFAM" id="SSF52467">
    <property type="entry name" value="DHS-like NAD/FAD-binding domain"/>
    <property type="match status" value="1"/>
</dbReference>
<feature type="region of interest" description="Disordered" evidence="7">
    <location>
        <begin position="346"/>
        <end position="426"/>
    </location>
</feature>
<evidence type="ECO:0000256" key="2">
    <source>
        <dbReference type="ARBA" id="ARBA00006924"/>
    </source>
</evidence>
<dbReference type="GO" id="GO:0006282">
    <property type="term" value="P:regulation of DNA repair"/>
    <property type="evidence" value="ECO:0007669"/>
    <property type="project" value="TreeGrafter"/>
</dbReference>
<dbReference type="Gene3D" id="3.40.50.1220">
    <property type="entry name" value="TPP-binding domain"/>
    <property type="match status" value="1"/>
</dbReference>
<keyword evidence="5" id="KW-0496">Mitochondrion</keyword>
<dbReference type="OrthoDB" id="2919105at2759"/>
<dbReference type="GO" id="GO:0031508">
    <property type="term" value="P:pericentric heterochromatin formation"/>
    <property type="evidence" value="ECO:0007669"/>
    <property type="project" value="TreeGrafter"/>
</dbReference>
<dbReference type="InterPro" id="IPR026590">
    <property type="entry name" value="Ssirtuin_cat_dom"/>
</dbReference>
<dbReference type="InterPro" id="IPR050134">
    <property type="entry name" value="NAD-dep_sirtuin_deacylases"/>
</dbReference>
<keyword evidence="6" id="KW-0479">Metal-binding</keyword>
<evidence type="ECO:0000256" key="5">
    <source>
        <dbReference type="ARBA" id="ARBA00023128"/>
    </source>
</evidence>
<dbReference type="GO" id="GO:0005634">
    <property type="term" value="C:nucleus"/>
    <property type="evidence" value="ECO:0007669"/>
    <property type="project" value="TreeGrafter"/>
</dbReference>
<feature type="binding site" evidence="6">
    <location>
        <position position="195"/>
    </location>
    <ligand>
        <name>Zn(2+)</name>
        <dbReference type="ChEBI" id="CHEBI:29105"/>
    </ligand>
</feature>
<dbReference type="Pfam" id="PF02146">
    <property type="entry name" value="SIR2"/>
    <property type="match status" value="2"/>
</dbReference>
<dbReference type="GO" id="GO:0031934">
    <property type="term" value="C:mating-type region heterochromatin"/>
    <property type="evidence" value="ECO:0007669"/>
    <property type="project" value="TreeGrafter"/>
</dbReference>
<feature type="compositionally biased region" description="Polar residues" evidence="7">
    <location>
        <begin position="407"/>
        <end position="417"/>
    </location>
</feature>
<keyword evidence="10" id="KW-1185">Reference proteome</keyword>
<keyword evidence="3" id="KW-0808">Transferase</keyword>
<evidence type="ECO:0000256" key="7">
    <source>
        <dbReference type="SAM" id="MobiDB-lite"/>
    </source>
</evidence>
<dbReference type="GO" id="GO:0046872">
    <property type="term" value="F:metal ion binding"/>
    <property type="evidence" value="ECO:0007669"/>
    <property type="project" value="UniProtKB-KW"/>
</dbReference>
<feature type="compositionally biased region" description="Polar residues" evidence="7">
    <location>
        <begin position="282"/>
        <end position="293"/>
    </location>
</feature>
<dbReference type="AlphaFoldDB" id="A0A4V3XFX6"/>
<evidence type="ECO:0000256" key="4">
    <source>
        <dbReference type="ARBA" id="ARBA00023027"/>
    </source>
</evidence>
<feature type="binding site" evidence="6">
    <location>
        <position position="192"/>
    </location>
    <ligand>
        <name>Zn(2+)</name>
        <dbReference type="ChEBI" id="CHEBI:29105"/>
    </ligand>
</feature>
<comment type="similarity">
    <text evidence="2">Belongs to the sirtuin family. Class I subfamily.</text>
</comment>
<comment type="caution">
    <text evidence="9">The sequence shown here is derived from an EMBL/GenBank/DDBJ whole genome shotgun (WGS) entry which is preliminary data.</text>
</comment>
<keyword evidence="6" id="KW-0862">Zinc</keyword>
<evidence type="ECO:0000259" key="8">
    <source>
        <dbReference type="PROSITE" id="PS50305"/>
    </source>
</evidence>
<keyword evidence="4" id="KW-0520">NAD</keyword>
<protein>
    <recommendedName>
        <fullName evidence="8">Deacetylase sirtuin-type domain-containing protein</fullName>
    </recommendedName>
</protein>
<dbReference type="GO" id="GO:0070403">
    <property type="term" value="F:NAD+ binding"/>
    <property type="evidence" value="ECO:0007669"/>
    <property type="project" value="InterPro"/>
</dbReference>
<evidence type="ECO:0000256" key="3">
    <source>
        <dbReference type="ARBA" id="ARBA00022679"/>
    </source>
</evidence>